<keyword evidence="16" id="KW-1185">Reference proteome</keyword>
<feature type="active site" description="Nucleophile" evidence="12">
    <location>
        <position position="142"/>
    </location>
</feature>
<dbReference type="EC" id="3.1.1.74" evidence="3 14"/>
<evidence type="ECO:0000256" key="14">
    <source>
        <dbReference type="RuleBase" id="RU361263"/>
    </source>
</evidence>
<evidence type="ECO:0000313" key="15">
    <source>
        <dbReference type="EMBL" id="KAF2870498.1"/>
    </source>
</evidence>
<dbReference type="InterPro" id="IPR029058">
    <property type="entry name" value="AB_hydrolase_fold"/>
</dbReference>
<dbReference type="InterPro" id="IPR043579">
    <property type="entry name" value="CUTINASE_2"/>
</dbReference>
<dbReference type="GO" id="GO:0050525">
    <property type="term" value="F:cutinase activity"/>
    <property type="evidence" value="ECO:0007669"/>
    <property type="project" value="UniProtKB-UniRule"/>
</dbReference>
<keyword evidence="7 14" id="KW-0378">Hydrolase</keyword>
<name>A0A7C8M6V1_9PLEO</name>
<dbReference type="Pfam" id="PF01083">
    <property type="entry name" value="Cutinase"/>
    <property type="match status" value="1"/>
</dbReference>
<feature type="signal peptide" evidence="14">
    <location>
        <begin position="1"/>
        <end position="26"/>
    </location>
</feature>
<dbReference type="GO" id="GO:0016052">
    <property type="term" value="P:carbohydrate catabolic process"/>
    <property type="evidence" value="ECO:0007669"/>
    <property type="project" value="TreeGrafter"/>
</dbReference>
<dbReference type="Gene3D" id="3.40.50.1820">
    <property type="entry name" value="alpha/beta hydrolase"/>
    <property type="match status" value="1"/>
</dbReference>
<dbReference type="AlphaFoldDB" id="A0A7C8M6V1"/>
<keyword evidence="6 14" id="KW-0732">Signal</keyword>
<accession>A0A7C8M6V1</accession>
<dbReference type="OrthoDB" id="3225429at2759"/>
<dbReference type="PROSITE" id="PS00931">
    <property type="entry name" value="CUTINASE_2"/>
    <property type="match status" value="1"/>
</dbReference>
<dbReference type="Proteomes" id="UP000481861">
    <property type="component" value="Unassembled WGS sequence"/>
</dbReference>
<evidence type="ECO:0000256" key="1">
    <source>
        <dbReference type="ARBA" id="ARBA00004613"/>
    </source>
</evidence>
<comment type="caution">
    <text evidence="15">The sequence shown here is derived from an EMBL/GenBank/DDBJ whole genome shotgun (WGS) entry which is preliminary data.</text>
</comment>
<evidence type="ECO:0000256" key="12">
    <source>
        <dbReference type="PIRSR" id="PIRSR611150-1"/>
    </source>
</evidence>
<evidence type="ECO:0000256" key="11">
    <source>
        <dbReference type="ARBA" id="ARBA00074522"/>
    </source>
</evidence>
<evidence type="ECO:0000256" key="3">
    <source>
        <dbReference type="ARBA" id="ARBA00013095"/>
    </source>
</evidence>
<dbReference type="FunFam" id="3.40.50.1820:FF:000235">
    <property type="entry name" value="Cutinase 1"/>
    <property type="match status" value="1"/>
</dbReference>
<evidence type="ECO:0000256" key="8">
    <source>
        <dbReference type="ARBA" id="ARBA00023157"/>
    </source>
</evidence>
<protein>
    <recommendedName>
        <fullName evidence="11 14">Cutinase</fullName>
        <ecNumber evidence="3 14">3.1.1.74</ecNumber>
    </recommendedName>
</protein>
<evidence type="ECO:0000256" key="9">
    <source>
        <dbReference type="ARBA" id="ARBA00034045"/>
    </source>
</evidence>
<comment type="subcellular location">
    <subcellularLocation>
        <location evidence="1 14">Secreted</location>
    </subcellularLocation>
</comment>
<evidence type="ECO:0000256" key="4">
    <source>
        <dbReference type="ARBA" id="ARBA00022487"/>
    </source>
</evidence>
<comment type="catalytic activity">
    <reaction evidence="9 14">
        <text>cutin + H2O = cutin monomers.</text>
        <dbReference type="EC" id="3.1.1.74"/>
    </reaction>
</comment>
<keyword evidence="5 14" id="KW-0964">Secreted</keyword>
<proteinExistence type="inferred from homology"/>
<evidence type="ECO:0000256" key="10">
    <source>
        <dbReference type="ARBA" id="ARBA00057514"/>
    </source>
</evidence>
<evidence type="ECO:0000256" key="6">
    <source>
        <dbReference type="ARBA" id="ARBA00022729"/>
    </source>
</evidence>
<feature type="active site" evidence="12">
    <location>
        <position position="201"/>
    </location>
</feature>
<comment type="function">
    <text evidence="10">Catalyzes the hydrolysis of complex carboxylic polyesters found in the cell wall of plants. Degrades cutin, a macromolecule that forms the structure of the plant cuticle. Allows pathogenic fungi to penetrate through the cuticular barrier into the host plant during the initial stage of fungal infection.</text>
</comment>
<feature type="disulfide bond" evidence="13">
    <location>
        <begin position="52"/>
        <end position="131"/>
    </location>
</feature>
<dbReference type="InterPro" id="IPR043580">
    <property type="entry name" value="CUTINASE_1"/>
</dbReference>
<dbReference type="PROSITE" id="PS00155">
    <property type="entry name" value="CUTINASE_1"/>
    <property type="match status" value="1"/>
</dbReference>
<comment type="similarity">
    <text evidence="2 14">Belongs to the cutinase family.</text>
</comment>
<keyword evidence="4 14" id="KW-0719">Serine esterase</keyword>
<organism evidence="15 16">
    <name type="scientific">Massariosphaeria phaeospora</name>
    <dbReference type="NCBI Taxonomy" id="100035"/>
    <lineage>
        <taxon>Eukaryota</taxon>
        <taxon>Fungi</taxon>
        <taxon>Dikarya</taxon>
        <taxon>Ascomycota</taxon>
        <taxon>Pezizomycotina</taxon>
        <taxon>Dothideomycetes</taxon>
        <taxon>Pleosporomycetidae</taxon>
        <taxon>Pleosporales</taxon>
        <taxon>Pleosporales incertae sedis</taxon>
        <taxon>Massariosphaeria</taxon>
    </lineage>
</organism>
<evidence type="ECO:0000256" key="7">
    <source>
        <dbReference type="ARBA" id="ARBA00022801"/>
    </source>
</evidence>
<sequence>MQSSTITNMKLPTTTLLLLVATFAAAAPTTPLHRRQSPAARYELELGSPLACPRAIFIFARATLEAGNMGFTAGPAVATALETGYGAANIWVQGVGGAYSASIADNFLPLGTSAAAIGEAVRLLELARIKCPGTPVVAGGYSQGTAVLAGAIAYLASTSPSPLTAHITGVALFGYTLNLQNSGSIPGFPRDKVKVYCEVEDAVCYGTLYVLPAHFRYAVEAGVEAPLWLAGRIGIGW</sequence>
<feature type="disulfide bond" evidence="13">
    <location>
        <begin position="197"/>
        <end position="204"/>
    </location>
</feature>
<feature type="chain" id="PRO_5029033877" description="Cutinase" evidence="14">
    <location>
        <begin position="27"/>
        <end position="237"/>
    </location>
</feature>
<feature type="active site" description="Proton donor/acceptor" evidence="12">
    <location>
        <position position="214"/>
    </location>
</feature>
<reference evidence="15 16" key="1">
    <citation type="submission" date="2020-01" db="EMBL/GenBank/DDBJ databases">
        <authorList>
            <consortium name="DOE Joint Genome Institute"/>
            <person name="Haridas S."/>
            <person name="Albert R."/>
            <person name="Binder M."/>
            <person name="Bloem J."/>
            <person name="Labutti K."/>
            <person name="Salamov A."/>
            <person name="Andreopoulos B."/>
            <person name="Baker S.E."/>
            <person name="Barry K."/>
            <person name="Bills G."/>
            <person name="Bluhm B.H."/>
            <person name="Cannon C."/>
            <person name="Castanera R."/>
            <person name="Culley D.E."/>
            <person name="Daum C."/>
            <person name="Ezra D."/>
            <person name="Gonzalez J.B."/>
            <person name="Henrissat B."/>
            <person name="Kuo A."/>
            <person name="Liang C."/>
            <person name="Lipzen A."/>
            <person name="Lutzoni F."/>
            <person name="Magnuson J."/>
            <person name="Mondo S."/>
            <person name="Nolan M."/>
            <person name="Ohm R."/>
            <person name="Pangilinan J."/>
            <person name="Park H.-J.H."/>
            <person name="Ramirez L."/>
            <person name="Alfaro M."/>
            <person name="Sun H."/>
            <person name="Tritt A."/>
            <person name="Yoshinaga Y."/>
            <person name="Zwiers L.-H.L."/>
            <person name="Turgeon B.G."/>
            <person name="Goodwin S.B."/>
            <person name="Spatafora J.W."/>
            <person name="Crous P.W."/>
            <person name="Grigoriev I.V."/>
        </authorList>
    </citation>
    <scope>NUCLEOTIDE SEQUENCE [LARGE SCALE GENOMIC DNA]</scope>
    <source>
        <strain evidence="15 16">CBS 611.86</strain>
    </source>
</reference>
<dbReference type="SUPFAM" id="SSF53474">
    <property type="entry name" value="alpha/beta-Hydrolases"/>
    <property type="match status" value="1"/>
</dbReference>
<dbReference type="PRINTS" id="PR00129">
    <property type="entry name" value="CUTINASE"/>
</dbReference>
<gene>
    <name evidence="15" type="ORF">BDV95DRAFT_573973</name>
</gene>
<evidence type="ECO:0000256" key="13">
    <source>
        <dbReference type="PIRSR" id="PIRSR611150-2"/>
    </source>
</evidence>
<evidence type="ECO:0000256" key="5">
    <source>
        <dbReference type="ARBA" id="ARBA00022525"/>
    </source>
</evidence>
<dbReference type="InterPro" id="IPR000675">
    <property type="entry name" value="Cutinase/axe"/>
</dbReference>
<keyword evidence="8 13" id="KW-1015">Disulfide bond</keyword>
<dbReference type="PANTHER" id="PTHR48250">
    <property type="entry name" value="CUTINASE 2-RELATED"/>
    <property type="match status" value="1"/>
</dbReference>
<dbReference type="GO" id="GO:0005576">
    <property type="term" value="C:extracellular region"/>
    <property type="evidence" value="ECO:0007669"/>
    <property type="project" value="UniProtKB-SubCell"/>
</dbReference>
<evidence type="ECO:0000256" key="2">
    <source>
        <dbReference type="ARBA" id="ARBA00007534"/>
    </source>
</evidence>
<dbReference type="PANTHER" id="PTHR48250:SF3">
    <property type="entry name" value="CUTINASE 1-RELATED"/>
    <property type="match status" value="1"/>
</dbReference>
<dbReference type="SMART" id="SM01110">
    <property type="entry name" value="Cutinase"/>
    <property type="match status" value="1"/>
</dbReference>
<dbReference type="EMBL" id="JAADJZ010000013">
    <property type="protein sequence ID" value="KAF2870498.1"/>
    <property type="molecule type" value="Genomic_DNA"/>
</dbReference>
<dbReference type="InterPro" id="IPR011150">
    <property type="entry name" value="Cutinase_monf"/>
</dbReference>
<evidence type="ECO:0000313" key="16">
    <source>
        <dbReference type="Proteomes" id="UP000481861"/>
    </source>
</evidence>